<organism evidence="2 3">
    <name type="scientific">Globodera rostochiensis</name>
    <name type="common">Golden nematode worm</name>
    <name type="synonym">Heterodera rostochiensis</name>
    <dbReference type="NCBI Taxonomy" id="31243"/>
    <lineage>
        <taxon>Eukaryota</taxon>
        <taxon>Metazoa</taxon>
        <taxon>Ecdysozoa</taxon>
        <taxon>Nematoda</taxon>
        <taxon>Chromadorea</taxon>
        <taxon>Rhabditida</taxon>
        <taxon>Tylenchina</taxon>
        <taxon>Tylenchomorpha</taxon>
        <taxon>Tylenchoidea</taxon>
        <taxon>Heteroderidae</taxon>
        <taxon>Heteroderinae</taxon>
        <taxon>Globodera</taxon>
    </lineage>
</organism>
<dbReference type="AlphaFoldDB" id="A0A914I508"/>
<reference evidence="3" key="1">
    <citation type="submission" date="2022-11" db="UniProtKB">
        <authorList>
            <consortium name="WormBaseParasite"/>
        </authorList>
    </citation>
    <scope>IDENTIFICATION</scope>
</reference>
<sequence>MQHFVGLGVASCPFQNRFLTAAILKCVLPPPPSPPSSNKLFCGHKSDDAERPGSNRPGPWVWTGTHLLQAKAIVVGGH</sequence>
<name>A0A914I508_GLORO</name>
<feature type="region of interest" description="Disordered" evidence="1">
    <location>
        <begin position="32"/>
        <end position="61"/>
    </location>
</feature>
<proteinExistence type="predicted"/>
<dbReference type="WBParaSite" id="Gr19_v10_g7369.t1">
    <property type="protein sequence ID" value="Gr19_v10_g7369.t1"/>
    <property type="gene ID" value="Gr19_v10_g7369"/>
</dbReference>
<feature type="compositionally biased region" description="Basic and acidic residues" evidence="1">
    <location>
        <begin position="44"/>
        <end position="53"/>
    </location>
</feature>
<evidence type="ECO:0000256" key="1">
    <source>
        <dbReference type="SAM" id="MobiDB-lite"/>
    </source>
</evidence>
<keyword evidence="2" id="KW-1185">Reference proteome</keyword>
<dbReference type="Proteomes" id="UP000887572">
    <property type="component" value="Unplaced"/>
</dbReference>
<evidence type="ECO:0000313" key="3">
    <source>
        <dbReference type="WBParaSite" id="Gr19_v10_g7369.t1"/>
    </source>
</evidence>
<evidence type="ECO:0000313" key="2">
    <source>
        <dbReference type="Proteomes" id="UP000887572"/>
    </source>
</evidence>
<accession>A0A914I508</accession>
<protein>
    <submittedName>
        <fullName evidence="3">Secreted protein</fullName>
    </submittedName>
</protein>